<dbReference type="Gene3D" id="1.10.238.10">
    <property type="entry name" value="EF-hand"/>
    <property type="match status" value="1"/>
</dbReference>
<evidence type="ECO:0000313" key="3">
    <source>
        <dbReference type="Proteomes" id="UP000694569"/>
    </source>
</evidence>
<accession>A0A8C5PTA9</accession>
<dbReference type="SMART" id="SM01394">
    <property type="entry name" value="S_100"/>
    <property type="match status" value="1"/>
</dbReference>
<dbReference type="Ensembl" id="ENSLLET00000028673.1">
    <property type="protein sequence ID" value="ENSLLEP00000027594.1"/>
    <property type="gene ID" value="ENSLLEG00000017503.1"/>
</dbReference>
<dbReference type="InterPro" id="IPR013787">
    <property type="entry name" value="S100_Ca-bd_sub"/>
</dbReference>
<keyword evidence="3" id="KW-1185">Reference proteome</keyword>
<dbReference type="InterPro" id="IPR011992">
    <property type="entry name" value="EF-hand-dom_pair"/>
</dbReference>
<organism evidence="2 3">
    <name type="scientific">Leptobrachium leishanense</name>
    <name type="common">Leishan spiny toad</name>
    <dbReference type="NCBI Taxonomy" id="445787"/>
    <lineage>
        <taxon>Eukaryota</taxon>
        <taxon>Metazoa</taxon>
        <taxon>Chordata</taxon>
        <taxon>Craniata</taxon>
        <taxon>Vertebrata</taxon>
        <taxon>Euteleostomi</taxon>
        <taxon>Amphibia</taxon>
        <taxon>Batrachia</taxon>
        <taxon>Anura</taxon>
        <taxon>Pelobatoidea</taxon>
        <taxon>Megophryidae</taxon>
        <taxon>Leptobrachium</taxon>
    </lineage>
</organism>
<feature type="domain" description="S100/CaBP-9k-type calcium binding subdomain" evidence="1">
    <location>
        <begin position="5"/>
        <end position="47"/>
    </location>
</feature>
<dbReference type="SUPFAM" id="SSF47473">
    <property type="entry name" value="EF-hand"/>
    <property type="match status" value="1"/>
</dbReference>
<name>A0A8C5PTA9_9ANUR</name>
<reference evidence="2" key="1">
    <citation type="submission" date="2025-08" db="UniProtKB">
        <authorList>
            <consortium name="Ensembl"/>
        </authorList>
    </citation>
    <scope>IDENTIFICATION</scope>
</reference>
<evidence type="ECO:0000259" key="1">
    <source>
        <dbReference type="SMART" id="SM01394"/>
    </source>
</evidence>
<dbReference type="AlphaFoldDB" id="A0A8C5PTA9"/>
<sequence>MSFITEKSIVTLIKVFYKYAGKGGDPLSLETHELRQLLRKEMPTLHPVSMRRGGGL</sequence>
<proteinExistence type="predicted"/>
<evidence type="ECO:0000313" key="2">
    <source>
        <dbReference type="Ensembl" id="ENSLLEP00000027594.1"/>
    </source>
</evidence>
<dbReference type="Pfam" id="PF01023">
    <property type="entry name" value="S_100"/>
    <property type="match status" value="1"/>
</dbReference>
<dbReference type="Proteomes" id="UP000694569">
    <property type="component" value="Unplaced"/>
</dbReference>
<dbReference type="GeneTree" id="ENSGT01010000229997"/>
<reference evidence="2" key="2">
    <citation type="submission" date="2025-09" db="UniProtKB">
        <authorList>
            <consortium name="Ensembl"/>
        </authorList>
    </citation>
    <scope>IDENTIFICATION</scope>
</reference>
<protein>
    <recommendedName>
        <fullName evidence="1">S100/CaBP-9k-type calcium binding subdomain domain-containing protein</fullName>
    </recommendedName>
</protein>
<dbReference type="OrthoDB" id="9903855at2759"/>